<dbReference type="InterPro" id="IPR006553">
    <property type="entry name" value="Leu-rich_rpt_Cys-con_subtyp"/>
</dbReference>
<comment type="caution">
    <text evidence="2">The sequence shown here is derived from an EMBL/GenBank/DDBJ whole genome shotgun (WGS) entry which is preliminary data.</text>
</comment>
<evidence type="ECO:0000259" key="1">
    <source>
        <dbReference type="Pfam" id="PF25372"/>
    </source>
</evidence>
<proteinExistence type="predicted"/>
<dbReference type="VEuPathDB" id="FungiDB:RhiirFUN_024760"/>
<dbReference type="Pfam" id="PF25372">
    <property type="entry name" value="DUF7885"/>
    <property type="match status" value="1"/>
</dbReference>
<dbReference type="Gene3D" id="3.80.10.10">
    <property type="entry name" value="Ribonuclease Inhibitor"/>
    <property type="match status" value="2"/>
</dbReference>
<dbReference type="PANTHER" id="PTHR13318">
    <property type="entry name" value="PARTNER OF PAIRED, ISOFORM B-RELATED"/>
    <property type="match status" value="1"/>
</dbReference>
<gene>
    <name evidence="2" type="ORF">RhiirA4_482359</name>
</gene>
<dbReference type="InterPro" id="IPR001611">
    <property type="entry name" value="Leu-rich_rpt"/>
</dbReference>
<evidence type="ECO:0000313" key="3">
    <source>
        <dbReference type="Proteomes" id="UP000234323"/>
    </source>
</evidence>
<dbReference type="VEuPathDB" id="FungiDB:RhiirA1_476011"/>
<dbReference type="GO" id="GO:0031146">
    <property type="term" value="P:SCF-dependent proteasomal ubiquitin-dependent protein catabolic process"/>
    <property type="evidence" value="ECO:0007669"/>
    <property type="project" value="TreeGrafter"/>
</dbReference>
<keyword evidence="3" id="KW-1185">Reference proteome</keyword>
<dbReference type="EMBL" id="LLXI01003618">
    <property type="protein sequence ID" value="PKY59543.1"/>
    <property type="molecule type" value="Genomic_DNA"/>
</dbReference>
<dbReference type="SUPFAM" id="SSF52047">
    <property type="entry name" value="RNI-like"/>
    <property type="match status" value="1"/>
</dbReference>
<name>A0A2I1HL01_9GLOM</name>
<dbReference type="Proteomes" id="UP000234323">
    <property type="component" value="Unassembled WGS sequence"/>
</dbReference>
<dbReference type="VEuPathDB" id="FungiDB:RhiirA1_476691"/>
<protein>
    <submittedName>
        <fullName evidence="2">RNI-like protein</fullName>
    </submittedName>
</protein>
<dbReference type="SMART" id="SM00367">
    <property type="entry name" value="LRR_CC"/>
    <property type="match status" value="7"/>
</dbReference>
<dbReference type="AlphaFoldDB" id="A0A2I1HL01"/>
<sequence length="539" mass="61747">MPEAIVPAFLYKKTISSGVFLRKRQKPVYSSNLTHLEISNYHPLSDKKFNCIARLFPNIVHLDLNFSTGFSDKTLNRVAETYPNLKYLNLQKKIIGISICDIIHSCPRLQHLEFSYCKFTNEIIKEIASSCFNLKYLKLEGCDVSKEALISLNPNFHVENFVCTITPPSLCEYPGMYVVSRRLRMSVDVPRDIKSIHDYVNDELMRNGHFLGPDWPDYYPDLVLEMPWFQENGATLDIYKSIYPALYVSRLWYRCGAPILWRRIELKGNEVEDKSRLEKFMKLVHGVVYHSWGGRKPIYSSKLTHLKISHYRLSNKKIKGIVQMFPNVIHLDFEGSMDCTGKILKLIAKSYPNLEYLNISAIRGSFNSENDKGLCAIANSCYKIECLNISRCTEFSETSICSVIRSCPRLQHLDLSFCKITDITIKEIAGSCLNIKYLNLEGCNNISKEAVDQLISLNPNIHVDNFVEIITPPDLIGMVRNHLTQNNVASRQILAQSLQSLLDLSMRDNLQWYSDPGLARSTVRSNDTVVIFEDLCADH</sequence>
<reference evidence="2 3" key="1">
    <citation type="submission" date="2015-10" db="EMBL/GenBank/DDBJ databases">
        <title>Genome analyses suggest a sexual origin of heterokaryosis in a supposedly ancient asexual fungus.</title>
        <authorList>
            <person name="Ropars J."/>
            <person name="Sedzielewska K."/>
            <person name="Noel J."/>
            <person name="Charron P."/>
            <person name="Farinelli L."/>
            <person name="Marton T."/>
            <person name="Kruger M."/>
            <person name="Pelin A."/>
            <person name="Brachmann A."/>
            <person name="Corradi N."/>
        </authorList>
    </citation>
    <scope>NUCLEOTIDE SEQUENCE [LARGE SCALE GENOMIC DNA]</scope>
    <source>
        <strain evidence="2 3">A4</strain>
    </source>
</reference>
<dbReference type="VEuPathDB" id="FungiDB:FUN_009814"/>
<evidence type="ECO:0000313" key="2">
    <source>
        <dbReference type="EMBL" id="PKY59543.1"/>
    </source>
</evidence>
<dbReference type="InterPro" id="IPR032675">
    <property type="entry name" value="LRR_dom_sf"/>
</dbReference>
<dbReference type="SUPFAM" id="SSF52058">
    <property type="entry name" value="L domain-like"/>
    <property type="match status" value="1"/>
</dbReference>
<accession>A0A2I1HL01</accession>
<organism evidence="2 3">
    <name type="scientific">Rhizophagus irregularis</name>
    <dbReference type="NCBI Taxonomy" id="588596"/>
    <lineage>
        <taxon>Eukaryota</taxon>
        <taxon>Fungi</taxon>
        <taxon>Fungi incertae sedis</taxon>
        <taxon>Mucoromycota</taxon>
        <taxon>Glomeromycotina</taxon>
        <taxon>Glomeromycetes</taxon>
        <taxon>Glomerales</taxon>
        <taxon>Glomeraceae</taxon>
        <taxon>Rhizophagus</taxon>
    </lineage>
</organism>
<dbReference type="Pfam" id="PF13516">
    <property type="entry name" value="LRR_6"/>
    <property type="match status" value="1"/>
</dbReference>
<dbReference type="GO" id="GO:0019005">
    <property type="term" value="C:SCF ubiquitin ligase complex"/>
    <property type="evidence" value="ECO:0007669"/>
    <property type="project" value="TreeGrafter"/>
</dbReference>
<feature type="domain" description="F-box/LRR-repeat protein 15-like leucin rich repeat" evidence="1">
    <location>
        <begin position="379"/>
        <end position="456"/>
    </location>
</feature>
<dbReference type="InterPro" id="IPR057207">
    <property type="entry name" value="FBXL15_LRR"/>
</dbReference>
<dbReference type="VEuPathDB" id="FungiDB:RhiirFUN_014860"/>